<dbReference type="Proteomes" id="UP001065298">
    <property type="component" value="Chromosome 9"/>
</dbReference>
<reference evidence="1" key="1">
    <citation type="submission" date="2022-06" db="EMBL/GenBank/DDBJ databases">
        <title>Fusarium solani species complex genomes reveal bases of compartmentalisation and animal pathogenesis.</title>
        <authorList>
            <person name="Tsai I.J."/>
        </authorList>
    </citation>
    <scope>NUCLEOTIDE SEQUENCE</scope>
    <source>
        <strain evidence="1">Fu6.1</strain>
    </source>
</reference>
<accession>A0ACC0QLJ4</accession>
<organism evidence="1 2">
    <name type="scientific">Fusarium keratoplasticum</name>
    <dbReference type="NCBI Taxonomy" id="1328300"/>
    <lineage>
        <taxon>Eukaryota</taxon>
        <taxon>Fungi</taxon>
        <taxon>Dikarya</taxon>
        <taxon>Ascomycota</taxon>
        <taxon>Pezizomycotina</taxon>
        <taxon>Sordariomycetes</taxon>
        <taxon>Hypocreomycetidae</taxon>
        <taxon>Hypocreales</taxon>
        <taxon>Nectriaceae</taxon>
        <taxon>Fusarium</taxon>
        <taxon>Fusarium solani species complex</taxon>
    </lineage>
</organism>
<keyword evidence="2" id="KW-1185">Reference proteome</keyword>
<protein>
    <submittedName>
        <fullName evidence="1">Uncharacterized protein</fullName>
    </submittedName>
</protein>
<sequence length="418" mass="45880">MFLHHALINLYLLSTSAIATNPTDGACRSADASFRPAGLAVGDKYLLKTSKAKTFTLNPKSPIATIDCGTERAGIPFFEVSELETPVQVEVKYSEAFLNLQHPWSDGPYLFNTAQGNSFRGAVTIGHVGLEPSISPVETEDLPGSFYCSDELLNNVWKLGTTDGAGGLQIQLTGDLPSKSSFLNTNRTLTPPNIIMLASGFGFVNHTTLTSYVLDTVQLPFTVKEKTWHRIKTEIDPKGFLTVSVNGRSAFKVALKSYSLGGKAISPAGSLGFGAWQDQAAFYRNVVAYDTASRSEIYRNPLTSQDILAEYGTQANLASVCLDGPKRDRLVWLGDFYHTSRIIGASTGRFDHTRGTLDFILKTQLKNRQLSLGPSMGYDPSITHPFAPYGVYGLDDYRTLGFLSFYHYMRRTNDVEFA</sequence>
<comment type="caution">
    <text evidence="1">The sequence shown here is derived from an EMBL/GenBank/DDBJ whole genome shotgun (WGS) entry which is preliminary data.</text>
</comment>
<name>A0ACC0QLJ4_9HYPO</name>
<dbReference type="EMBL" id="CM046511">
    <property type="protein sequence ID" value="KAI8658033.1"/>
    <property type="molecule type" value="Genomic_DNA"/>
</dbReference>
<proteinExistence type="predicted"/>
<evidence type="ECO:0000313" key="2">
    <source>
        <dbReference type="Proteomes" id="UP001065298"/>
    </source>
</evidence>
<evidence type="ECO:0000313" key="1">
    <source>
        <dbReference type="EMBL" id="KAI8658033.1"/>
    </source>
</evidence>
<gene>
    <name evidence="1" type="ORF">NCS57_01183800</name>
</gene>